<evidence type="ECO:0000256" key="2">
    <source>
        <dbReference type="ARBA" id="ARBA00022525"/>
    </source>
</evidence>
<gene>
    <name evidence="5" type="ORF">LSINAPIS_LOCUS1432</name>
</gene>
<evidence type="ECO:0000259" key="4">
    <source>
        <dbReference type="SMART" id="SM00039"/>
    </source>
</evidence>
<dbReference type="SMART" id="SM00039">
    <property type="entry name" value="CRF"/>
    <property type="match status" value="1"/>
</dbReference>
<comment type="subcellular location">
    <subcellularLocation>
        <location evidence="1">Secreted</location>
    </subcellularLocation>
</comment>
<protein>
    <recommendedName>
        <fullName evidence="4">Corticotropin-releasing factor domain-containing protein</fullName>
    </recommendedName>
</protein>
<evidence type="ECO:0000256" key="1">
    <source>
        <dbReference type="ARBA" id="ARBA00004613"/>
    </source>
</evidence>
<keyword evidence="2" id="KW-0964">Secreted</keyword>
<dbReference type="GO" id="GO:0005576">
    <property type="term" value="C:extracellular region"/>
    <property type="evidence" value="ECO:0007669"/>
    <property type="project" value="UniProtKB-SubCell"/>
</dbReference>
<organism evidence="5 6">
    <name type="scientific">Leptidea sinapis</name>
    <dbReference type="NCBI Taxonomy" id="189913"/>
    <lineage>
        <taxon>Eukaryota</taxon>
        <taxon>Metazoa</taxon>
        <taxon>Ecdysozoa</taxon>
        <taxon>Arthropoda</taxon>
        <taxon>Hexapoda</taxon>
        <taxon>Insecta</taxon>
        <taxon>Pterygota</taxon>
        <taxon>Neoptera</taxon>
        <taxon>Endopterygota</taxon>
        <taxon>Lepidoptera</taxon>
        <taxon>Glossata</taxon>
        <taxon>Ditrysia</taxon>
        <taxon>Papilionoidea</taxon>
        <taxon>Pieridae</taxon>
        <taxon>Dismorphiinae</taxon>
        <taxon>Leptidea</taxon>
    </lineage>
</organism>
<dbReference type="Pfam" id="PF00473">
    <property type="entry name" value="CRF"/>
    <property type="match status" value="1"/>
</dbReference>
<dbReference type="PROSITE" id="PS00511">
    <property type="entry name" value="CRF"/>
    <property type="match status" value="1"/>
</dbReference>
<name>A0A5E4PPB5_9NEOP</name>
<dbReference type="InterPro" id="IPR018446">
    <property type="entry name" value="Corticotropin-releasing_fac_CS"/>
</dbReference>
<reference evidence="5 6" key="1">
    <citation type="submission" date="2017-07" db="EMBL/GenBank/DDBJ databases">
        <authorList>
            <person name="Talla V."/>
            <person name="Backstrom N."/>
        </authorList>
    </citation>
    <scope>NUCLEOTIDE SEQUENCE [LARGE SCALE GENOMIC DNA]</scope>
</reference>
<evidence type="ECO:0000256" key="3">
    <source>
        <dbReference type="ARBA" id="ARBA00022702"/>
    </source>
</evidence>
<dbReference type="Proteomes" id="UP000324832">
    <property type="component" value="Unassembled WGS sequence"/>
</dbReference>
<accession>A0A5E4PPB5</accession>
<keyword evidence="6" id="KW-1185">Reference proteome</keyword>
<keyword evidence="3" id="KW-0372">Hormone</keyword>
<proteinExistence type="predicted"/>
<feature type="domain" description="Corticotropin-releasing factor" evidence="4">
    <location>
        <begin position="85"/>
        <end position="125"/>
    </location>
</feature>
<dbReference type="AlphaFoldDB" id="A0A5E4PPB5"/>
<evidence type="ECO:0000313" key="5">
    <source>
        <dbReference type="EMBL" id="VVC87937.1"/>
    </source>
</evidence>
<dbReference type="InterPro" id="IPR000187">
    <property type="entry name" value="CRF"/>
</dbReference>
<dbReference type="GO" id="GO:0005179">
    <property type="term" value="F:hormone activity"/>
    <property type="evidence" value="ECO:0007669"/>
    <property type="project" value="UniProtKB-KW"/>
</dbReference>
<sequence length="146" mass="16507">MKFHFPNFLILNLNVVGPVLRHGGSRQPVLGSCADLQRYWSPHRLDSEALQYAVSSGGHYPASWLYLLPEMPRDAQGDGGRVKRRMPSLSIDLPMSVLRQKLSLEKDRQLHAIRAAANRNYLNDIGKRDINVKLLSVCLSQPQYSL</sequence>
<dbReference type="EMBL" id="FZQP02000226">
    <property type="protein sequence ID" value="VVC87937.1"/>
    <property type="molecule type" value="Genomic_DNA"/>
</dbReference>
<evidence type="ECO:0000313" key="6">
    <source>
        <dbReference type="Proteomes" id="UP000324832"/>
    </source>
</evidence>